<keyword evidence="3" id="KW-1185">Reference proteome</keyword>
<dbReference type="OrthoDB" id="276515at2759"/>
<dbReference type="Proteomes" id="UP000039046">
    <property type="component" value="Unassembled WGS sequence"/>
</dbReference>
<dbReference type="PANTHER" id="PTHR41349">
    <property type="match status" value="1"/>
</dbReference>
<dbReference type="HOGENOM" id="CLU_027729_0_0_1"/>
<reference evidence="2 3" key="1">
    <citation type="journal article" date="2015" name="Genome Announc.">
        <title>Draft Genome Sequence and Gene Annotation of the Entomopathogenic Fungus Verticillium hemipterigenum.</title>
        <authorList>
            <person name="Horn F."/>
            <person name="Habel A."/>
            <person name="Scharf D.H."/>
            <person name="Dworschak J."/>
            <person name="Brakhage A.A."/>
            <person name="Guthke R."/>
            <person name="Hertweck C."/>
            <person name="Linde J."/>
        </authorList>
    </citation>
    <scope>NUCLEOTIDE SEQUENCE [LARGE SCALE GENOMIC DNA]</scope>
</reference>
<dbReference type="Gene3D" id="3.60.10.10">
    <property type="entry name" value="Endonuclease/exonuclease/phosphatase"/>
    <property type="match status" value="1"/>
</dbReference>
<accession>A0A0A1TNB7</accession>
<dbReference type="InterPro" id="IPR036691">
    <property type="entry name" value="Endo/exonu/phosph_ase_sf"/>
</dbReference>
<dbReference type="AlphaFoldDB" id="A0A0A1TNB7"/>
<dbReference type="PANTHER" id="PTHR41349:SF1">
    <property type="entry name" value="PROTEIN CBG08683"/>
    <property type="match status" value="1"/>
</dbReference>
<dbReference type="Pfam" id="PF03372">
    <property type="entry name" value="Exo_endo_phos"/>
    <property type="match status" value="1"/>
</dbReference>
<organism evidence="2 3">
    <name type="scientific">[Torrubiella] hemipterigena</name>
    <dbReference type="NCBI Taxonomy" id="1531966"/>
    <lineage>
        <taxon>Eukaryota</taxon>
        <taxon>Fungi</taxon>
        <taxon>Dikarya</taxon>
        <taxon>Ascomycota</taxon>
        <taxon>Pezizomycotina</taxon>
        <taxon>Sordariomycetes</taxon>
        <taxon>Hypocreomycetidae</taxon>
        <taxon>Hypocreales</taxon>
        <taxon>Clavicipitaceae</taxon>
        <taxon>Clavicipitaceae incertae sedis</taxon>
        <taxon>'Torrubiella' clade</taxon>
    </lineage>
</organism>
<name>A0A0A1TNB7_9HYPO</name>
<sequence>MSGSLEFEIHTLPTGEYKLYYLADDSYSWLAAPITVTLGDTYNSKMALLSSEPLVIKYQTDRPDPHNWIALYYRNGGAPINQEFNKFSLNWKYAPLEHGTVQLSTIGLTGGMYSAYFMASDGYQWLSEPIELSLNGTVGYIGTLEEDYKHKKRGKVLAYKYHAPQPNDKNWIGIWRYYDGGPEHEAFNKEPLLKQYAPGLRGTVEFNASKLEPGPFKAYFLEDDSYRWLAEPVSSITRKNTPFRPMTQFFTGPTLRVGEPVNWSLAGTINHGVDTRNTFSIIVSKYDWAWVTKDGRIIGTPTPDSQGKNLTVEVFVTGSEDVGYLGNWMIVSLPVARNEDPVVKNLRMISLNMKDGGKHVEKYNTKQYIWFQLNNVDVVTMQSTDGYHGARVATALGWHVYQGDDVAILSKYPIVQVYQATPFAAGVRIALEEGKSEIIVWTAHLTNQTYGPQSVCVDKVSMDEALQREEDSGRPAQLREVMEQVKGHLATADSKPVFLTGDFNAPSHLDWTNNNTHCGFGNTSWPTSLIPTEAGMVDVFRAVNSNPQAEPGITTLSPNVTASQDGGDRIDFIYYKGSRAVPAKAQAIMTNDRHAKPGRKENRWWTDHKAVFAEFTMQY</sequence>
<gene>
    <name evidence="2" type="ORF">VHEMI08317</name>
</gene>
<dbReference type="GO" id="GO:0003824">
    <property type="term" value="F:catalytic activity"/>
    <property type="evidence" value="ECO:0007669"/>
    <property type="project" value="InterPro"/>
</dbReference>
<evidence type="ECO:0000313" key="2">
    <source>
        <dbReference type="EMBL" id="CEJ92683.1"/>
    </source>
</evidence>
<evidence type="ECO:0000259" key="1">
    <source>
        <dbReference type="Pfam" id="PF03372"/>
    </source>
</evidence>
<proteinExistence type="predicted"/>
<dbReference type="EMBL" id="CDHN01000005">
    <property type="protein sequence ID" value="CEJ92683.1"/>
    <property type="molecule type" value="Genomic_DNA"/>
</dbReference>
<feature type="domain" description="Endonuclease/exonuclease/phosphatase" evidence="1">
    <location>
        <begin position="370"/>
        <end position="587"/>
    </location>
</feature>
<protein>
    <recommendedName>
        <fullName evidence="1">Endonuclease/exonuclease/phosphatase domain-containing protein</fullName>
    </recommendedName>
</protein>
<evidence type="ECO:0000313" key="3">
    <source>
        <dbReference type="Proteomes" id="UP000039046"/>
    </source>
</evidence>
<dbReference type="InterPro" id="IPR005135">
    <property type="entry name" value="Endo/exonuclease/phosphatase"/>
</dbReference>
<dbReference type="SUPFAM" id="SSF56219">
    <property type="entry name" value="DNase I-like"/>
    <property type="match status" value="1"/>
</dbReference>